<evidence type="ECO:0000313" key="11">
    <source>
        <dbReference type="EMBL" id="KAK5634533.1"/>
    </source>
</evidence>
<dbReference type="SUPFAM" id="SSF47384">
    <property type="entry name" value="Homodimeric domain of signal transducing histidine kinase"/>
    <property type="match status" value="1"/>
</dbReference>
<organism evidence="11 12">
    <name type="scientific">Xylaria bambusicola</name>
    <dbReference type="NCBI Taxonomy" id="326684"/>
    <lineage>
        <taxon>Eukaryota</taxon>
        <taxon>Fungi</taxon>
        <taxon>Dikarya</taxon>
        <taxon>Ascomycota</taxon>
        <taxon>Pezizomycotina</taxon>
        <taxon>Sordariomycetes</taxon>
        <taxon>Xylariomycetidae</taxon>
        <taxon>Xylariales</taxon>
        <taxon>Xylariaceae</taxon>
        <taxon>Xylaria</taxon>
    </lineage>
</organism>
<dbReference type="PROSITE" id="PS50112">
    <property type="entry name" value="PAS"/>
    <property type="match status" value="1"/>
</dbReference>
<accession>A0AAN7UWC6</accession>
<evidence type="ECO:0000256" key="2">
    <source>
        <dbReference type="ARBA" id="ARBA00012438"/>
    </source>
</evidence>
<dbReference type="EC" id="2.7.13.3" evidence="2"/>
<feature type="domain" description="Histidine kinase" evidence="7">
    <location>
        <begin position="285"/>
        <end position="508"/>
    </location>
</feature>
<evidence type="ECO:0000256" key="6">
    <source>
        <dbReference type="PROSITE-ProRule" id="PRU00169"/>
    </source>
</evidence>
<dbReference type="SUPFAM" id="SSF52172">
    <property type="entry name" value="CheY-like"/>
    <property type="match status" value="1"/>
</dbReference>
<dbReference type="PANTHER" id="PTHR43047">
    <property type="entry name" value="TWO-COMPONENT HISTIDINE PROTEIN KINASE"/>
    <property type="match status" value="1"/>
</dbReference>
<keyword evidence="5" id="KW-0418">Kinase</keyword>
<evidence type="ECO:0000256" key="3">
    <source>
        <dbReference type="ARBA" id="ARBA00022553"/>
    </source>
</evidence>
<dbReference type="SMART" id="SM00387">
    <property type="entry name" value="HATPase_c"/>
    <property type="match status" value="1"/>
</dbReference>
<dbReference type="CDD" id="cd00082">
    <property type="entry name" value="HisKA"/>
    <property type="match status" value="1"/>
</dbReference>
<dbReference type="Gene3D" id="3.30.450.20">
    <property type="entry name" value="PAS domain"/>
    <property type="match status" value="1"/>
</dbReference>
<sequence length="595" mass="66383">MAVMDDADAMDLWGLSPVPTLILSPTCRIDRVSDGLLDAWGGRGRPEFVGKDVFDALYAASSLKRFDRIPLTRFIDVATNTRKPQLCYAAYNAGDGSSWSARVIPIFRRDNLLSLVLEWEMVQSKPGSLSGSLAIEMTQNMLSVDETLGLLIKSVKDYAIFLLDTKGYVATWNNGAELLKGFKKTEIVGRHFSTFYGDEDLRNGKPESELEICLREGRVEDEGWRYRRDGTRFWANVVITAVYREGVHVGFGKVTRDLTERRDAELRLVEAYEESAKLKNEFLANMSHEIRTPMHGLLSACTLLLDTPLTQNQRDLADLIADAGQMLLQVINSILDYSKLASGNVIMTSIPIDTSNIVSSVVRNAQVRLRPEVKLQLDLSPDLPKTLQGDPLRYRQVVQNIVDNAVKFTEEGLVSVQTTVLEEDEETCTILTNVTDTGIGLQVTDATAQNLYKPFIQLEQSYSKRFQGTGLGLSIAKSIVELMNGQLGYRPNPVSRGSIFWFTAKLKKIPEEKLENGDSVELQLRVASEDARSLVQRLEEIAPQMKLLAAEDNLINQQVLRRMLHSFGFSQVDIASNGAEAVSIVDNAPDTYDLF</sequence>
<dbReference type="InterPro" id="IPR004358">
    <property type="entry name" value="Sig_transdc_His_kin-like_C"/>
</dbReference>
<dbReference type="InterPro" id="IPR000014">
    <property type="entry name" value="PAS"/>
</dbReference>
<dbReference type="PROSITE" id="PS50113">
    <property type="entry name" value="PAC"/>
    <property type="match status" value="1"/>
</dbReference>
<keyword evidence="12" id="KW-1185">Reference proteome</keyword>
<evidence type="ECO:0000256" key="5">
    <source>
        <dbReference type="ARBA" id="ARBA00022777"/>
    </source>
</evidence>
<comment type="caution">
    <text evidence="6">Lacks conserved residue(s) required for the propagation of feature annotation.</text>
</comment>
<dbReference type="Pfam" id="PF00512">
    <property type="entry name" value="HisKA"/>
    <property type="match status" value="1"/>
</dbReference>
<dbReference type="Gene3D" id="1.10.287.130">
    <property type="match status" value="1"/>
</dbReference>
<dbReference type="InterPro" id="IPR003661">
    <property type="entry name" value="HisK_dim/P_dom"/>
</dbReference>
<dbReference type="InterPro" id="IPR005467">
    <property type="entry name" value="His_kinase_dom"/>
</dbReference>
<comment type="catalytic activity">
    <reaction evidence="1">
        <text>ATP + protein L-histidine = ADP + protein N-phospho-L-histidine.</text>
        <dbReference type="EC" id="2.7.13.3"/>
    </reaction>
</comment>
<dbReference type="InterPro" id="IPR001789">
    <property type="entry name" value="Sig_transdc_resp-reg_receiver"/>
</dbReference>
<feature type="domain" description="PAC" evidence="10">
    <location>
        <begin position="219"/>
        <end position="270"/>
    </location>
</feature>
<comment type="caution">
    <text evidence="11">The sequence shown here is derived from an EMBL/GenBank/DDBJ whole genome shotgun (WGS) entry which is preliminary data.</text>
</comment>
<keyword evidence="4" id="KW-0808">Transferase</keyword>
<dbReference type="SUPFAM" id="SSF55785">
    <property type="entry name" value="PYP-like sensor domain (PAS domain)"/>
    <property type="match status" value="1"/>
</dbReference>
<evidence type="ECO:0000259" key="8">
    <source>
        <dbReference type="PROSITE" id="PS50110"/>
    </source>
</evidence>
<dbReference type="EMBL" id="JAWHQM010000042">
    <property type="protein sequence ID" value="KAK5634533.1"/>
    <property type="molecule type" value="Genomic_DNA"/>
</dbReference>
<dbReference type="PRINTS" id="PR00344">
    <property type="entry name" value="BCTRLSENSOR"/>
</dbReference>
<feature type="domain" description="Response regulatory" evidence="8">
    <location>
        <begin position="546"/>
        <end position="595"/>
    </location>
</feature>
<dbReference type="NCBIfam" id="TIGR00229">
    <property type="entry name" value="sensory_box"/>
    <property type="match status" value="1"/>
</dbReference>
<dbReference type="InterPro" id="IPR003594">
    <property type="entry name" value="HATPase_dom"/>
</dbReference>
<feature type="domain" description="PAS" evidence="9">
    <location>
        <begin position="160"/>
        <end position="217"/>
    </location>
</feature>
<evidence type="ECO:0000259" key="9">
    <source>
        <dbReference type="PROSITE" id="PS50112"/>
    </source>
</evidence>
<gene>
    <name evidence="11" type="ORF">RRF57_010246</name>
</gene>
<dbReference type="AlphaFoldDB" id="A0AAN7UWC6"/>
<dbReference type="PROSITE" id="PS50110">
    <property type="entry name" value="RESPONSE_REGULATORY"/>
    <property type="match status" value="1"/>
</dbReference>
<evidence type="ECO:0000256" key="1">
    <source>
        <dbReference type="ARBA" id="ARBA00000085"/>
    </source>
</evidence>
<dbReference type="InterPro" id="IPR000700">
    <property type="entry name" value="PAS-assoc_C"/>
</dbReference>
<name>A0AAN7UWC6_9PEZI</name>
<dbReference type="InterPro" id="IPR036097">
    <property type="entry name" value="HisK_dim/P_sf"/>
</dbReference>
<proteinExistence type="predicted"/>
<dbReference type="PROSITE" id="PS50109">
    <property type="entry name" value="HIS_KIN"/>
    <property type="match status" value="1"/>
</dbReference>
<keyword evidence="3" id="KW-0597">Phosphoprotein</keyword>
<evidence type="ECO:0000259" key="7">
    <source>
        <dbReference type="PROSITE" id="PS50109"/>
    </source>
</evidence>
<dbReference type="CDD" id="cd00130">
    <property type="entry name" value="PAS"/>
    <property type="match status" value="1"/>
</dbReference>
<reference evidence="11 12" key="1">
    <citation type="submission" date="2023-10" db="EMBL/GenBank/DDBJ databases">
        <title>Draft genome sequence of Xylaria bambusicola isolate GMP-LS, the root and basal stem rot pathogen of sugarcane in Indonesia.</title>
        <authorList>
            <person name="Selvaraj P."/>
            <person name="Muralishankar V."/>
            <person name="Muruganantham S."/>
            <person name="Sp S."/>
            <person name="Haryani S."/>
            <person name="Lau K.J.X."/>
            <person name="Naqvi N.I."/>
        </authorList>
    </citation>
    <scope>NUCLEOTIDE SEQUENCE [LARGE SCALE GENOMIC DNA]</scope>
    <source>
        <strain evidence="11">GMP-LS</strain>
    </source>
</reference>
<evidence type="ECO:0000313" key="12">
    <source>
        <dbReference type="Proteomes" id="UP001305414"/>
    </source>
</evidence>
<protein>
    <recommendedName>
        <fullName evidence="2">histidine kinase</fullName>
        <ecNumber evidence="2">2.7.13.3</ecNumber>
    </recommendedName>
</protein>
<dbReference type="Gene3D" id="3.40.50.2300">
    <property type="match status" value="1"/>
</dbReference>
<dbReference type="Proteomes" id="UP001305414">
    <property type="component" value="Unassembled WGS sequence"/>
</dbReference>
<evidence type="ECO:0000259" key="10">
    <source>
        <dbReference type="PROSITE" id="PS50113"/>
    </source>
</evidence>
<dbReference type="Pfam" id="PF02518">
    <property type="entry name" value="HATPase_c"/>
    <property type="match status" value="1"/>
</dbReference>
<dbReference type="InterPro" id="IPR036890">
    <property type="entry name" value="HATPase_C_sf"/>
</dbReference>
<dbReference type="FunFam" id="3.30.450.20:FF:000136">
    <property type="entry name" value="Sensor histidine kinase/response regulator Fos-1"/>
    <property type="match status" value="1"/>
</dbReference>
<dbReference type="InterPro" id="IPR035965">
    <property type="entry name" value="PAS-like_dom_sf"/>
</dbReference>
<dbReference type="Gene3D" id="3.30.565.10">
    <property type="entry name" value="Histidine kinase-like ATPase, C-terminal domain"/>
    <property type="match status" value="1"/>
</dbReference>
<dbReference type="SMART" id="SM00388">
    <property type="entry name" value="HisKA"/>
    <property type="match status" value="1"/>
</dbReference>
<evidence type="ECO:0000256" key="4">
    <source>
        <dbReference type="ARBA" id="ARBA00022679"/>
    </source>
</evidence>
<dbReference type="GO" id="GO:0000155">
    <property type="term" value="F:phosphorelay sensor kinase activity"/>
    <property type="evidence" value="ECO:0007669"/>
    <property type="project" value="InterPro"/>
</dbReference>
<dbReference type="InterPro" id="IPR011006">
    <property type="entry name" value="CheY-like_superfamily"/>
</dbReference>
<dbReference type="Pfam" id="PF13426">
    <property type="entry name" value="PAS_9"/>
    <property type="match status" value="1"/>
</dbReference>
<dbReference type="SUPFAM" id="SSF55874">
    <property type="entry name" value="ATPase domain of HSP90 chaperone/DNA topoisomerase II/histidine kinase"/>
    <property type="match status" value="1"/>
</dbReference>
<dbReference type="CDD" id="cd16922">
    <property type="entry name" value="HATPase_EvgS-ArcB-TorS-like"/>
    <property type="match status" value="1"/>
</dbReference>